<accession>A0AAV4WT08</accession>
<keyword evidence="3" id="KW-1185">Reference proteome</keyword>
<evidence type="ECO:0000313" key="2">
    <source>
        <dbReference type="EMBL" id="GIY85070.1"/>
    </source>
</evidence>
<organism evidence="2 3">
    <name type="scientific">Caerostris darwini</name>
    <dbReference type="NCBI Taxonomy" id="1538125"/>
    <lineage>
        <taxon>Eukaryota</taxon>
        <taxon>Metazoa</taxon>
        <taxon>Ecdysozoa</taxon>
        <taxon>Arthropoda</taxon>
        <taxon>Chelicerata</taxon>
        <taxon>Arachnida</taxon>
        <taxon>Araneae</taxon>
        <taxon>Araneomorphae</taxon>
        <taxon>Entelegynae</taxon>
        <taxon>Araneoidea</taxon>
        <taxon>Araneidae</taxon>
        <taxon>Caerostris</taxon>
    </lineage>
</organism>
<dbReference type="Proteomes" id="UP001054837">
    <property type="component" value="Unassembled WGS sequence"/>
</dbReference>
<dbReference type="AlphaFoldDB" id="A0AAV4WT08"/>
<protein>
    <submittedName>
        <fullName evidence="2">Uncharacterized protein</fullName>
    </submittedName>
</protein>
<proteinExistence type="predicted"/>
<comment type="caution">
    <text evidence="2">The sequence shown here is derived from an EMBL/GenBank/DDBJ whole genome shotgun (WGS) entry which is preliminary data.</text>
</comment>
<evidence type="ECO:0000256" key="1">
    <source>
        <dbReference type="SAM" id="MobiDB-lite"/>
    </source>
</evidence>
<gene>
    <name evidence="2" type="ORF">CDAR_398171</name>
</gene>
<name>A0AAV4WT08_9ARAC</name>
<dbReference type="EMBL" id="BPLQ01015004">
    <property type="protein sequence ID" value="GIY85070.1"/>
    <property type="molecule type" value="Genomic_DNA"/>
</dbReference>
<reference evidence="2 3" key="1">
    <citation type="submission" date="2021-06" db="EMBL/GenBank/DDBJ databases">
        <title>Caerostris darwini draft genome.</title>
        <authorList>
            <person name="Kono N."/>
            <person name="Arakawa K."/>
        </authorList>
    </citation>
    <scope>NUCLEOTIDE SEQUENCE [LARGE SCALE GENOMIC DNA]</scope>
</reference>
<evidence type="ECO:0000313" key="3">
    <source>
        <dbReference type="Proteomes" id="UP001054837"/>
    </source>
</evidence>
<feature type="region of interest" description="Disordered" evidence="1">
    <location>
        <begin position="1"/>
        <end position="27"/>
    </location>
</feature>
<sequence>MQHHKKSFQGKSPESRRSLPPSDGKELLTFSESSRKHSLGAKAVVVIFISKLYYEELFLAYCPPRHFVSGASSDLDPSRPRGQRADVFFRFRGKHSSDVNKL</sequence>